<keyword evidence="3" id="KW-1185">Reference proteome</keyword>
<dbReference type="STRING" id="1675527.AIOL_003562"/>
<dbReference type="PATRIC" id="fig|1675527.3.peg.3730"/>
<comment type="caution">
    <text evidence="2">The sequence shown here is derived from an EMBL/GenBank/DDBJ whole genome shotgun (WGS) entry which is preliminary data.</text>
</comment>
<protein>
    <submittedName>
        <fullName evidence="2">Uncharacterized protein</fullName>
    </submittedName>
</protein>
<evidence type="ECO:0000313" key="2">
    <source>
        <dbReference type="EMBL" id="KMW58584.1"/>
    </source>
</evidence>
<organism evidence="2 3">
    <name type="scientific">Candidatus Rhodobacter oscarellae</name>
    <dbReference type="NCBI Taxonomy" id="1675527"/>
    <lineage>
        <taxon>Bacteria</taxon>
        <taxon>Pseudomonadati</taxon>
        <taxon>Pseudomonadota</taxon>
        <taxon>Alphaproteobacteria</taxon>
        <taxon>Rhodobacterales</taxon>
        <taxon>Rhodobacter group</taxon>
        <taxon>Rhodobacter</taxon>
    </lineage>
</organism>
<accession>A0A0J9EA92</accession>
<evidence type="ECO:0000256" key="1">
    <source>
        <dbReference type="SAM" id="SignalP"/>
    </source>
</evidence>
<gene>
    <name evidence="2" type="ORF">AIOL_003562</name>
</gene>
<dbReference type="AlphaFoldDB" id="A0A0J9EA92"/>
<feature type="chain" id="PRO_5005318099" evidence="1">
    <location>
        <begin position="27"/>
        <end position="397"/>
    </location>
</feature>
<dbReference type="Proteomes" id="UP000037178">
    <property type="component" value="Unassembled WGS sequence"/>
</dbReference>
<feature type="signal peptide" evidence="1">
    <location>
        <begin position="1"/>
        <end position="26"/>
    </location>
</feature>
<dbReference type="EMBL" id="LFTY01000002">
    <property type="protein sequence ID" value="KMW58584.1"/>
    <property type="molecule type" value="Genomic_DNA"/>
</dbReference>
<name>A0A0J9EA92_9RHOB</name>
<proteinExistence type="predicted"/>
<keyword evidence="1" id="KW-0732">Signal</keyword>
<evidence type="ECO:0000313" key="3">
    <source>
        <dbReference type="Proteomes" id="UP000037178"/>
    </source>
</evidence>
<sequence length="397" mass="42226">MSHRNLIYTTSAGAMMSLMAAIPAHAGGPVFLSDVVVDGSLCVGVDCPAAPAFGSDTQRFQENNLRVHFQDTSSSASFPTNDWRIQINDSSNGGANYFAVQDVDANRFPFRIEAGARANALYVEDDGDVGIGTSNPVVNLHVAEGNTPTLRLEQDGSQGFTPQTWDLAGNESNFFVRDVTNGSGLPFRIEPDALYVDSTANIGMGTNNPAAALEINNNSSEALEISGNGLKLVRFSSNDGNAVQIRMQSDSTDNRRILATDSDGTTQRSQISLNNNEILLAGPTVSGGDRWAEVSASGIELPAGAAFSVNGTNLNVPDYVFAPDYELMPLAEVGAFIIANNHLPNVPSATEINTGSLNMTAMQMTLLKKVEELTLYTLAQEAKIEALEGQVEALTIE</sequence>
<dbReference type="OrthoDB" id="4463518at2"/>
<reference evidence="2 3" key="1">
    <citation type="submission" date="2015-06" db="EMBL/GenBank/DDBJ databases">
        <title>Draft genome sequence of an Alphaproteobacteria species associated to the Mediterranean sponge Oscarella lobularis.</title>
        <authorList>
            <person name="Jourda C."/>
            <person name="Santini S."/>
            <person name="Claverie J.-M."/>
        </authorList>
    </citation>
    <scope>NUCLEOTIDE SEQUENCE [LARGE SCALE GENOMIC DNA]</scope>
    <source>
        <strain evidence="2">IGS</strain>
    </source>
</reference>
<dbReference type="RefSeq" id="WP_152912580.1">
    <property type="nucleotide sequence ID" value="NZ_LFTY01000002.1"/>
</dbReference>